<keyword evidence="2" id="KW-0614">Plasmid</keyword>
<dbReference type="GO" id="GO:0004197">
    <property type="term" value="F:cysteine-type endopeptidase activity"/>
    <property type="evidence" value="ECO:0007669"/>
    <property type="project" value="InterPro"/>
</dbReference>
<dbReference type="RefSeq" id="WP_065282914.1">
    <property type="nucleotide sequence ID" value="NZ_CP016287.1"/>
</dbReference>
<dbReference type="EMBL" id="CP016287">
    <property type="protein sequence ID" value="ANP89261.1"/>
    <property type="molecule type" value="Genomic_DNA"/>
</dbReference>
<dbReference type="Proteomes" id="UP000092691">
    <property type="component" value="Plasmid unnamed1"/>
</dbReference>
<geneLocation type="plasmid" evidence="2 3">
    <name>unnamed1</name>
</geneLocation>
<dbReference type="Pfam" id="PF00656">
    <property type="entry name" value="Peptidase_C14"/>
    <property type="match status" value="1"/>
</dbReference>
<accession>A0A1B1CHP1</accession>
<organism evidence="2 3">
    <name type="scientific">Rhizobium leguminosarum</name>
    <dbReference type="NCBI Taxonomy" id="384"/>
    <lineage>
        <taxon>Bacteria</taxon>
        <taxon>Pseudomonadati</taxon>
        <taxon>Pseudomonadota</taxon>
        <taxon>Alphaproteobacteria</taxon>
        <taxon>Hyphomicrobiales</taxon>
        <taxon>Rhizobiaceae</taxon>
        <taxon>Rhizobium/Agrobacterium group</taxon>
        <taxon>Rhizobium</taxon>
    </lineage>
</organism>
<sequence>MAVHAQDFALVVGLNHYPYYSDGKDLKGAIDDASKFADWLKDQHSGGGLPPANCKLVVSTNNPLTPDVGQIEQALLEIWRDATAIGGGRRFYLFFSGHGHSFDPAEEQLPDVALCLPLWSRELPNKSISANHLRGWVQRCMPFGEIVMFFDCCRSRMLKSRAQNTAGGCAVARPGFDNIKILSIFAAEHEQKAFESPQSDDVDARGYFTTALLAGLKGAAAPTGGDITHLALWDYLKAEVPRLAKQDGRQQEPRLGLQLPADELLFGTHLPSVPVGGEVAAPANFEIRFNEWRAGTVRLLDTDGNVVRQDVVSSGPWPVTVRYELHLLEDIQTGETMSFNFRPGMEGKHVTF</sequence>
<evidence type="ECO:0000313" key="2">
    <source>
        <dbReference type="EMBL" id="ANP89261.1"/>
    </source>
</evidence>
<dbReference type="GO" id="GO:0006508">
    <property type="term" value="P:proteolysis"/>
    <property type="evidence" value="ECO:0007669"/>
    <property type="project" value="InterPro"/>
</dbReference>
<proteinExistence type="predicted"/>
<gene>
    <name evidence="2" type="ORF">BA011_26100</name>
</gene>
<reference evidence="2 3" key="1">
    <citation type="submission" date="2016-06" db="EMBL/GenBank/DDBJ databases">
        <title>Microsymbionts genomes from the relict species Vavilovia formosa.</title>
        <authorList>
            <person name="Chirak E."/>
            <person name="Kimeklis A."/>
            <person name="Andronov E."/>
        </authorList>
    </citation>
    <scope>NUCLEOTIDE SEQUENCE [LARGE SCALE GENOMIC DNA]</scope>
    <source>
        <strain evidence="2 3">Vaf10</strain>
        <plasmid evidence="3">Plasmid unnamed1</plasmid>
    </source>
</reference>
<feature type="domain" description="Peptidase C14 caspase" evidence="1">
    <location>
        <begin position="8"/>
        <end position="253"/>
    </location>
</feature>
<name>A0A1B1CHP1_RHILE</name>
<dbReference type="Gene3D" id="3.40.50.1460">
    <property type="match status" value="1"/>
</dbReference>
<evidence type="ECO:0000313" key="3">
    <source>
        <dbReference type="Proteomes" id="UP000092691"/>
    </source>
</evidence>
<evidence type="ECO:0000259" key="1">
    <source>
        <dbReference type="Pfam" id="PF00656"/>
    </source>
</evidence>
<protein>
    <recommendedName>
        <fullName evidence="1">Peptidase C14 caspase domain-containing protein</fullName>
    </recommendedName>
</protein>
<dbReference type="OrthoDB" id="6872474at2"/>
<dbReference type="InterPro" id="IPR011600">
    <property type="entry name" value="Pept_C14_caspase"/>
</dbReference>
<dbReference type="AlphaFoldDB" id="A0A1B1CHP1"/>